<gene>
    <name evidence="2" type="primary">ORF75010</name>
    <name evidence="3" type="synonym">ORF75016</name>
</gene>
<organism evidence="2">
    <name type="scientific">Arion vulgaris</name>
    <dbReference type="NCBI Taxonomy" id="1028688"/>
    <lineage>
        <taxon>Eukaryota</taxon>
        <taxon>Metazoa</taxon>
        <taxon>Spiralia</taxon>
        <taxon>Lophotrochozoa</taxon>
        <taxon>Mollusca</taxon>
        <taxon>Gastropoda</taxon>
        <taxon>Heterobranchia</taxon>
        <taxon>Euthyneura</taxon>
        <taxon>Panpulmonata</taxon>
        <taxon>Eupulmonata</taxon>
        <taxon>Stylommatophora</taxon>
        <taxon>Helicina</taxon>
        <taxon>Arionoidea</taxon>
        <taxon>Arionidae</taxon>
        <taxon>Arion</taxon>
    </lineage>
</organism>
<feature type="non-terminal residue" evidence="2">
    <location>
        <position position="81"/>
    </location>
</feature>
<dbReference type="AlphaFoldDB" id="A0A0B6ZPZ4"/>
<dbReference type="EMBL" id="HACG01023768">
    <property type="protein sequence ID" value="CEK70633.1"/>
    <property type="molecule type" value="Transcribed_RNA"/>
</dbReference>
<keyword evidence="1" id="KW-0812">Transmembrane</keyword>
<evidence type="ECO:0000313" key="2">
    <source>
        <dbReference type="EMBL" id="CEK70633.1"/>
    </source>
</evidence>
<accession>A0A0B6ZPZ4</accession>
<sequence>MTAVSLTYMLLKASKENLCLNCSNLISSSMMLQKLLLQDTYILCLNFPALVVNVVLTFYTEIRKNHLCAVFGDSLLHKLHC</sequence>
<protein>
    <submittedName>
        <fullName evidence="2">Uncharacterized protein</fullName>
    </submittedName>
</protein>
<dbReference type="EMBL" id="HACG01023769">
    <property type="protein sequence ID" value="CEK70634.1"/>
    <property type="molecule type" value="Transcribed_RNA"/>
</dbReference>
<evidence type="ECO:0000313" key="3">
    <source>
        <dbReference type="EMBL" id="CEK70634.1"/>
    </source>
</evidence>
<keyword evidence="1" id="KW-1133">Transmembrane helix</keyword>
<name>A0A0B6ZPZ4_9EUPU</name>
<feature type="transmembrane region" description="Helical" evidence="1">
    <location>
        <begin position="40"/>
        <end position="59"/>
    </location>
</feature>
<reference evidence="2" key="1">
    <citation type="submission" date="2014-12" db="EMBL/GenBank/DDBJ databases">
        <title>Insight into the proteome of Arion vulgaris.</title>
        <authorList>
            <person name="Aradska J."/>
            <person name="Bulat T."/>
            <person name="Smidak R."/>
            <person name="Sarate P."/>
            <person name="Gangsoo J."/>
            <person name="Sialana F."/>
            <person name="Bilban M."/>
            <person name="Lubec G."/>
        </authorList>
    </citation>
    <scope>NUCLEOTIDE SEQUENCE</scope>
    <source>
        <tissue evidence="2">Skin</tissue>
    </source>
</reference>
<evidence type="ECO:0000256" key="1">
    <source>
        <dbReference type="SAM" id="Phobius"/>
    </source>
</evidence>
<keyword evidence="1" id="KW-0472">Membrane</keyword>
<proteinExistence type="predicted"/>